<dbReference type="InterPro" id="IPR056647">
    <property type="entry name" value="DUF7745"/>
</dbReference>
<dbReference type="Pfam" id="PF24924">
    <property type="entry name" value="DUF7745"/>
    <property type="match status" value="1"/>
</dbReference>
<name>A0A2I0J983_PUNGR</name>
<evidence type="ECO:0000259" key="1">
    <source>
        <dbReference type="Pfam" id="PF24924"/>
    </source>
</evidence>
<protein>
    <recommendedName>
        <fullName evidence="1">DUF7745 domain-containing protein</fullName>
    </recommendedName>
</protein>
<evidence type="ECO:0000313" key="3">
    <source>
        <dbReference type="Proteomes" id="UP000233551"/>
    </source>
</evidence>
<accession>A0A2I0J983</accession>
<keyword evidence="3" id="KW-1185">Reference proteome</keyword>
<dbReference type="Proteomes" id="UP000233551">
    <property type="component" value="Unassembled WGS sequence"/>
</dbReference>
<organism evidence="2 3">
    <name type="scientific">Punica granatum</name>
    <name type="common">Pomegranate</name>
    <dbReference type="NCBI Taxonomy" id="22663"/>
    <lineage>
        <taxon>Eukaryota</taxon>
        <taxon>Viridiplantae</taxon>
        <taxon>Streptophyta</taxon>
        <taxon>Embryophyta</taxon>
        <taxon>Tracheophyta</taxon>
        <taxon>Spermatophyta</taxon>
        <taxon>Magnoliopsida</taxon>
        <taxon>eudicotyledons</taxon>
        <taxon>Gunneridae</taxon>
        <taxon>Pentapetalae</taxon>
        <taxon>rosids</taxon>
        <taxon>malvids</taxon>
        <taxon>Myrtales</taxon>
        <taxon>Lythraceae</taxon>
        <taxon>Punica</taxon>
    </lineage>
</organism>
<sequence length="121" mass="14320">MGDLSLLVESPIDWTFLMTAIEFWDHQRAVFNFKGIEMTPTVEEYTALIQRPMPTQDIVVPNQYATLQSRLSILLGIRTEEVNLELHNGWEHNVRTTWILNWTYIRALQCYRRFLPAQRLP</sequence>
<dbReference type="AlphaFoldDB" id="A0A2I0J983"/>
<reference evidence="2 3" key="1">
    <citation type="submission" date="2017-11" db="EMBL/GenBank/DDBJ databases">
        <title>De-novo sequencing of pomegranate (Punica granatum L.) genome.</title>
        <authorList>
            <person name="Akparov Z."/>
            <person name="Amiraslanov A."/>
            <person name="Hajiyeva S."/>
            <person name="Abbasov M."/>
            <person name="Kaur K."/>
            <person name="Hamwieh A."/>
            <person name="Solovyev V."/>
            <person name="Salamov A."/>
            <person name="Braich B."/>
            <person name="Kosarev P."/>
            <person name="Mahmoud A."/>
            <person name="Hajiyev E."/>
            <person name="Babayeva S."/>
            <person name="Izzatullayeva V."/>
            <person name="Mammadov A."/>
            <person name="Mammadov A."/>
            <person name="Sharifova S."/>
            <person name="Ojaghi J."/>
            <person name="Eynullazada K."/>
            <person name="Bayramov B."/>
            <person name="Abdulazimova A."/>
            <person name="Shahmuradov I."/>
        </authorList>
    </citation>
    <scope>NUCLEOTIDE SEQUENCE [LARGE SCALE GENOMIC DNA]</scope>
    <source>
        <strain evidence="3">cv. AG2017</strain>
        <tissue evidence="2">Leaf</tissue>
    </source>
</reference>
<dbReference type="EMBL" id="PGOL01001896">
    <property type="protein sequence ID" value="PKI52788.1"/>
    <property type="molecule type" value="Genomic_DNA"/>
</dbReference>
<feature type="domain" description="DUF7745" evidence="1">
    <location>
        <begin position="4"/>
        <end position="88"/>
    </location>
</feature>
<proteinExistence type="predicted"/>
<gene>
    <name evidence="2" type="ORF">CRG98_026823</name>
</gene>
<evidence type="ECO:0000313" key="2">
    <source>
        <dbReference type="EMBL" id="PKI52788.1"/>
    </source>
</evidence>
<comment type="caution">
    <text evidence="2">The sequence shown here is derived from an EMBL/GenBank/DDBJ whole genome shotgun (WGS) entry which is preliminary data.</text>
</comment>